<accession>A0A4R3K3B2</accession>
<dbReference type="AlphaFoldDB" id="A0A4R3K3B2"/>
<reference evidence="8 9" key="1">
    <citation type="submission" date="2019-03" db="EMBL/GenBank/DDBJ databases">
        <title>Genomic Encyclopedia of Type Strains, Phase IV (KMG-IV): sequencing the most valuable type-strain genomes for metagenomic binning, comparative biology and taxonomic classification.</title>
        <authorList>
            <person name="Goeker M."/>
        </authorList>
    </citation>
    <scope>NUCLEOTIDE SEQUENCE [LARGE SCALE GENOMIC DNA]</scope>
    <source>
        <strain evidence="8 9">DSM 20467</strain>
    </source>
</reference>
<keyword evidence="9" id="KW-1185">Reference proteome</keyword>
<dbReference type="GO" id="GO:0000428">
    <property type="term" value="C:DNA-directed RNA polymerase complex"/>
    <property type="evidence" value="ECO:0007669"/>
    <property type="project" value="UniProtKB-KW"/>
</dbReference>
<name>A0A4R3K3B2_9FIRM</name>
<gene>
    <name evidence="8" type="ORF">EDC37_11825</name>
</gene>
<keyword evidence="4" id="KW-0548">Nucleotidyltransferase</keyword>
<evidence type="ECO:0000256" key="3">
    <source>
        <dbReference type="ARBA" id="ARBA00022679"/>
    </source>
</evidence>
<sequence length="92" mass="10278">MDFTNKTDADVAYYILSELGEAIFYKELIMKVIEAKNKPIQSLPAVISEIYTMINMDSRFHHIGGGMWELTEWVPQDAKSMSASSASAANSK</sequence>
<dbReference type="Proteomes" id="UP000295188">
    <property type="component" value="Unassembled WGS sequence"/>
</dbReference>
<dbReference type="NCBIfam" id="TIGR04567">
    <property type="entry name" value="RNAP_delt_lowGC"/>
    <property type="match status" value="1"/>
</dbReference>
<evidence type="ECO:0000259" key="7">
    <source>
        <dbReference type="PROSITE" id="PS51913"/>
    </source>
</evidence>
<feature type="domain" description="HTH HARE-type" evidence="7">
    <location>
        <begin position="6"/>
        <end position="73"/>
    </location>
</feature>
<evidence type="ECO:0000256" key="4">
    <source>
        <dbReference type="ARBA" id="ARBA00022695"/>
    </source>
</evidence>
<comment type="caution">
    <text evidence="8">The sequence shown here is derived from an EMBL/GenBank/DDBJ whole genome shotgun (WGS) entry which is preliminary data.</text>
</comment>
<evidence type="ECO:0000256" key="1">
    <source>
        <dbReference type="ARBA" id="ARBA00009828"/>
    </source>
</evidence>
<dbReference type="InterPro" id="IPR007759">
    <property type="entry name" value="Asxl_HARE-HTH"/>
</dbReference>
<dbReference type="PROSITE" id="PS51913">
    <property type="entry name" value="HTH_HARE"/>
    <property type="match status" value="1"/>
</dbReference>
<keyword evidence="5" id="KW-0804">Transcription</keyword>
<protein>
    <recommendedName>
        <fullName evidence="6">RNAP delta factor</fullName>
    </recommendedName>
</protein>
<keyword evidence="2 8" id="KW-0240">DNA-directed RNA polymerase</keyword>
<dbReference type="InterPro" id="IPR038087">
    <property type="entry name" value="RNAP_delta_N_dom_sf"/>
</dbReference>
<dbReference type="GO" id="GO:0006351">
    <property type="term" value="P:DNA-templated transcription"/>
    <property type="evidence" value="ECO:0007669"/>
    <property type="project" value="InterPro"/>
</dbReference>
<organism evidence="8 9">
    <name type="scientific">Pectinatus cerevisiiphilus</name>
    <dbReference type="NCBI Taxonomy" id="86956"/>
    <lineage>
        <taxon>Bacteria</taxon>
        <taxon>Bacillati</taxon>
        <taxon>Bacillota</taxon>
        <taxon>Negativicutes</taxon>
        <taxon>Selenomonadales</taxon>
        <taxon>Selenomonadaceae</taxon>
        <taxon>Pectinatus</taxon>
    </lineage>
</organism>
<dbReference type="RefSeq" id="WP_132551103.1">
    <property type="nucleotide sequence ID" value="NZ_SMAA01000018.1"/>
</dbReference>
<dbReference type="GO" id="GO:0016779">
    <property type="term" value="F:nucleotidyltransferase activity"/>
    <property type="evidence" value="ECO:0007669"/>
    <property type="project" value="UniProtKB-KW"/>
</dbReference>
<evidence type="ECO:0000313" key="8">
    <source>
        <dbReference type="EMBL" id="TCS77153.1"/>
    </source>
</evidence>
<proteinExistence type="inferred from homology"/>
<evidence type="ECO:0000256" key="5">
    <source>
        <dbReference type="ARBA" id="ARBA00023163"/>
    </source>
</evidence>
<evidence type="ECO:0000256" key="2">
    <source>
        <dbReference type="ARBA" id="ARBA00022478"/>
    </source>
</evidence>
<comment type="similarity">
    <text evidence="1">Belongs to the RpoE family.</text>
</comment>
<keyword evidence="3" id="KW-0808">Transferase</keyword>
<dbReference type="Gene3D" id="1.10.10.1250">
    <property type="entry name" value="RNA polymerase, subunit delta, N-terminal domain"/>
    <property type="match status" value="1"/>
</dbReference>
<dbReference type="OrthoDB" id="401223at2"/>
<evidence type="ECO:0000313" key="9">
    <source>
        <dbReference type="Proteomes" id="UP000295188"/>
    </source>
</evidence>
<dbReference type="InterPro" id="IPR029757">
    <property type="entry name" value="RpoE"/>
</dbReference>
<dbReference type="EMBL" id="SMAA01000018">
    <property type="protein sequence ID" value="TCS77153.1"/>
    <property type="molecule type" value="Genomic_DNA"/>
</dbReference>
<evidence type="ECO:0000256" key="6">
    <source>
        <dbReference type="ARBA" id="ARBA00031937"/>
    </source>
</evidence>
<dbReference type="GO" id="GO:0006355">
    <property type="term" value="P:regulation of DNA-templated transcription"/>
    <property type="evidence" value="ECO:0007669"/>
    <property type="project" value="InterPro"/>
</dbReference>